<reference evidence="1 2" key="1">
    <citation type="journal article" date="2023" name="Plants (Basel)">
        <title>Bridging the Gap: Combining Genomics and Transcriptomics Approaches to Understand Stylosanthes scabra, an Orphan Legume from the Brazilian Caatinga.</title>
        <authorList>
            <person name="Ferreira-Neto J.R.C."/>
            <person name="da Silva M.D."/>
            <person name="Binneck E."/>
            <person name="de Melo N.F."/>
            <person name="da Silva R.H."/>
            <person name="de Melo A.L.T.M."/>
            <person name="Pandolfi V."/>
            <person name="Bustamante F.O."/>
            <person name="Brasileiro-Vidal A.C."/>
            <person name="Benko-Iseppon A.M."/>
        </authorList>
    </citation>
    <scope>NUCLEOTIDE SEQUENCE [LARGE SCALE GENOMIC DNA]</scope>
    <source>
        <tissue evidence="1">Leaves</tissue>
    </source>
</reference>
<proteinExistence type="predicted"/>
<protein>
    <submittedName>
        <fullName evidence="1">Uncharacterized protein</fullName>
    </submittedName>
</protein>
<evidence type="ECO:0000313" key="2">
    <source>
        <dbReference type="Proteomes" id="UP001341840"/>
    </source>
</evidence>
<dbReference type="EMBL" id="JASCZI010152379">
    <property type="protein sequence ID" value="MED6176020.1"/>
    <property type="molecule type" value="Genomic_DNA"/>
</dbReference>
<gene>
    <name evidence="1" type="ORF">PIB30_083917</name>
</gene>
<name>A0ABU6VTF8_9FABA</name>
<accession>A0ABU6VTF8</accession>
<sequence length="95" mass="10499">MRSMLISCLGAASLLQPLNEIYSLTSGYSSSSRSMQHSAITFLLFTLELYNSSLKADLNLWLSKTDTEDDDAIIDVDEGLEQRRGLFELQCVGCG</sequence>
<comment type="caution">
    <text evidence="1">The sequence shown here is derived from an EMBL/GenBank/DDBJ whole genome shotgun (WGS) entry which is preliminary data.</text>
</comment>
<keyword evidence="2" id="KW-1185">Reference proteome</keyword>
<evidence type="ECO:0000313" key="1">
    <source>
        <dbReference type="EMBL" id="MED6176020.1"/>
    </source>
</evidence>
<dbReference type="Proteomes" id="UP001341840">
    <property type="component" value="Unassembled WGS sequence"/>
</dbReference>
<organism evidence="1 2">
    <name type="scientific">Stylosanthes scabra</name>
    <dbReference type="NCBI Taxonomy" id="79078"/>
    <lineage>
        <taxon>Eukaryota</taxon>
        <taxon>Viridiplantae</taxon>
        <taxon>Streptophyta</taxon>
        <taxon>Embryophyta</taxon>
        <taxon>Tracheophyta</taxon>
        <taxon>Spermatophyta</taxon>
        <taxon>Magnoliopsida</taxon>
        <taxon>eudicotyledons</taxon>
        <taxon>Gunneridae</taxon>
        <taxon>Pentapetalae</taxon>
        <taxon>rosids</taxon>
        <taxon>fabids</taxon>
        <taxon>Fabales</taxon>
        <taxon>Fabaceae</taxon>
        <taxon>Papilionoideae</taxon>
        <taxon>50 kb inversion clade</taxon>
        <taxon>dalbergioids sensu lato</taxon>
        <taxon>Dalbergieae</taxon>
        <taxon>Pterocarpus clade</taxon>
        <taxon>Stylosanthes</taxon>
    </lineage>
</organism>